<dbReference type="EMBL" id="RSDW01000001">
    <property type="protein sequence ID" value="RSL15764.1"/>
    <property type="molecule type" value="Genomic_DNA"/>
</dbReference>
<keyword evidence="3 4" id="KW-0326">Glycosidase</keyword>
<dbReference type="Pfam" id="PF16499">
    <property type="entry name" value="Melibiase_2"/>
    <property type="match status" value="2"/>
</dbReference>
<dbReference type="PRINTS" id="PR00740">
    <property type="entry name" value="GLHYDRLASE27"/>
</dbReference>
<dbReference type="GO" id="GO:0005975">
    <property type="term" value="P:carbohydrate metabolic process"/>
    <property type="evidence" value="ECO:0007669"/>
    <property type="project" value="InterPro"/>
</dbReference>
<dbReference type="InterPro" id="IPR017853">
    <property type="entry name" value="GH"/>
</dbReference>
<keyword evidence="4" id="KW-1015">Disulfide bond</keyword>
<dbReference type="AlphaFoldDB" id="A0A428MFW3"/>
<evidence type="ECO:0000256" key="5">
    <source>
        <dbReference type="SAM" id="SignalP"/>
    </source>
</evidence>
<evidence type="ECO:0000256" key="1">
    <source>
        <dbReference type="ARBA" id="ARBA00009743"/>
    </source>
</evidence>
<feature type="signal peptide" evidence="5">
    <location>
        <begin position="1"/>
        <end position="21"/>
    </location>
</feature>
<dbReference type="EC" id="3.2.1.22" evidence="4"/>
<evidence type="ECO:0000313" key="6">
    <source>
        <dbReference type="EMBL" id="RSL15764.1"/>
    </source>
</evidence>
<dbReference type="SUPFAM" id="SSF51445">
    <property type="entry name" value="(Trans)glycosidases"/>
    <property type="match status" value="1"/>
</dbReference>
<organism evidence="6 7">
    <name type="scientific">Edaphobacter aggregans</name>
    <dbReference type="NCBI Taxonomy" id="570835"/>
    <lineage>
        <taxon>Bacteria</taxon>
        <taxon>Pseudomonadati</taxon>
        <taxon>Acidobacteriota</taxon>
        <taxon>Terriglobia</taxon>
        <taxon>Terriglobales</taxon>
        <taxon>Acidobacteriaceae</taxon>
        <taxon>Edaphobacter</taxon>
    </lineage>
</organism>
<dbReference type="RefSeq" id="WP_125484473.1">
    <property type="nucleotide sequence ID" value="NZ_RSDW01000001.1"/>
</dbReference>
<dbReference type="SUPFAM" id="SSF51011">
    <property type="entry name" value="Glycosyl hydrolase domain"/>
    <property type="match status" value="1"/>
</dbReference>
<dbReference type="GO" id="GO:0004557">
    <property type="term" value="F:alpha-galactosidase activity"/>
    <property type="evidence" value="ECO:0007669"/>
    <property type="project" value="UniProtKB-EC"/>
</dbReference>
<gene>
    <name evidence="6" type="ORF">EDE15_1266</name>
</gene>
<keyword evidence="5" id="KW-0732">Signal</keyword>
<dbReference type="PANTHER" id="PTHR11452:SF33">
    <property type="entry name" value="ALPHA-GALACTOSIDASE 2"/>
    <property type="match status" value="1"/>
</dbReference>
<comment type="catalytic activity">
    <reaction evidence="4">
        <text>Hydrolysis of terminal, non-reducing alpha-D-galactose residues in alpha-D-galactosides, including galactose oligosaccharides, galactomannans and galactolipids.</text>
        <dbReference type="EC" id="3.2.1.22"/>
    </reaction>
</comment>
<comment type="similarity">
    <text evidence="1 4">Belongs to the glycosyl hydrolase 27 family.</text>
</comment>
<dbReference type="InterPro" id="IPR013785">
    <property type="entry name" value="Aldolase_TIM"/>
</dbReference>
<dbReference type="PANTHER" id="PTHR11452">
    <property type="entry name" value="ALPHA-GALACTOSIDASE/ALPHA-N-ACETYLGALACTOSAMINIDASE"/>
    <property type="match status" value="1"/>
</dbReference>
<keyword evidence="2 4" id="KW-0378">Hydrolase</keyword>
<dbReference type="Gene3D" id="3.20.20.70">
    <property type="entry name" value="Aldolase class I"/>
    <property type="match status" value="1"/>
</dbReference>
<evidence type="ECO:0000256" key="2">
    <source>
        <dbReference type="ARBA" id="ARBA00022801"/>
    </source>
</evidence>
<comment type="caution">
    <text evidence="6">The sequence shown here is derived from an EMBL/GenBank/DDBJ whole genome shotgun (WGS) entry which is preliminary data.</text>
</comment>
<keyword evidence="7" id="KW-1185">Reference proteome</keyword>
<dbReference type="InterPro" id="IPR013780">
    <property type="entry name" value="Glyco_hydro_b"/>
</dbReference>
<dbReference type="Gene3D" id="2.60.40.1180">
    <property type="entry name" value="Golgi alpha-mannosidase II"/>
    <property type="match status" value="1"/>
</dbReference>
<dbReference type="Proteomes" id="UP000269669">
    <property type="component" value="Unassembled WGS sequence"/>
</dbReference>
<name>A0A428MFW3_9BACT</name>
<accession>A0A428MFW3</accession>
<evidence type="ECO:0000313" key="7">
    <source>
        <dbReference type="Proteomes" id="UP000269669"/>
    </source>
</evidence>
<evidence type="ECO:0000256" key="4">
    <source>
        <dbReference type="RuleBase" id="RU361168"/>
    </source>
</evidence>
<reference evidence="6 7" key="1">
    <citation type="submission" date="2018-12" db="EMBL/GenBank/DDBJ databases">
        <title>Sequencing of bacterial isolates from soil warming experiment in Harvard Forest, Massachusetts, USA.</title>
        <authorList>
            <person name="Deangelis K."/>
        </authorList>
    </citation>
    <scope>NUCLEOTIDE SEQUENCE [LARGE SCALE GENOMIC DNA]</scope>
    <source>
        <strain evidence="6 7">EB153</strain>
    </source>
</reference>
<dbReference type="CDD" id="cd14792">
    <property type="entry name" value="GH27"/>
    <property type="match status" value="1"/>
</dbReference>
<dbReference type="InterPro" id="IPR002241">
    <property type="entry name" value="Glyco_hydro_27"/>
</dbReference>
<dbReference type="OrthoDB" id="9807519at2"/>
<proteinExistence type="inferred from homology"/>
<evidence type="ECO:0000256" key="3">
    <source>
        <dbReference type="ARBA" id="ARBA00023295"/>
    </source>
</evidence>
<sequence>MRSLLALALLLPLAAPTQTPAAKFAQKPYMGWSTWSFLRSKPTEEKVKAQVDSLFAAHLPDYGYRYINLDAGWTDGYDDHGVPKPNLTTFPSGMDGFGQYLHSRGLLFGVYLNPGVDQKLYDLNPIIEGTTAHIHDITDTTQPGSTHKGSYRIDFTKPAARAYINSIVQQFARWKVDFVKLDFVGPGGGNLPADNREELRQWHAAIQRSKRPIWLELSNWLSIDQAPLWRATSNGWRIENDIECYPCGRSTDPAIKGNLTIWSKVSERFADVRPWIRYAGPAGNGGEGGWNDFDSLELGNGDKDGITPAERQTMFTLWAISCAPLYLGTDLTHMDSADLTIITNRNLIAINQAGIPATPLDIQSLRNQIQQAWITLNPDGSAVLSLFNLGPDTATLKFNWREIDALRDTHFAAHPPKLTDLITNEAVPTPPEEINVTLDSHASRIFRLTPTH</sequence>
<feature type="chain" id="PRO_5019217038" description="Alpha-galactosidase" evidence="5">
    <location>
        <begin position="22"/>
        <end position="452"/>
    </location>
</feature>
<protein>
    <recommendedName>
        <fullName evidence="4">Alpha-galactosidase</fullName>
        <ecNumber evidence="4">3.2.1.22</ecNumber>
    </recommendedName>
    <alternativeName>
        <fullName evidence="4">Melibiase</fullName>
    </alternativeName>
</protein>